<dbReference type="InParanoid" id="B7FR56"/>
<dbReference type="InterPro" id="IPR037802">
    <property type="entry name" value="SGF29"/>
</dbReference>
<feature type="compositionally biased region" description="Low complexity" evidence="1">
    <location>
        <begin position="43"/>
        <end position="83"/>
    </location>
</feature>
<feature type="compositionally biased region" description="Polar residues" evidence="1">
    <location>
        <begin position="641"/>
        <end position="653"/>
    </location>
</feature>
<dbReference type="eggNOG" id="ENOG502SISF">
    <property type="taxonomic scope" value="Eukaryota"/>
</dbReference>
<feature type="compositionally biased region" description="Low complexity" evidence="1">
    <location>
        <begin position="654"/>
        <end position="668"/>
    </location>
</feature>
<feature type="region of interest" description="Disordered" evidence="1">
    <location>
        <begin position="1"/>
        <end position="231"/>
    </location>
</feature>
<feature type="compositionally biased region" description="Polar residues" evidence="1">
    <location>
        <begin position="32"/>
        <end position="42"/>
    </location>
</feature>
<evidence type="ECO:0000259" key="2">
    <source>
        <dbReference type="PROSITE" id="PS51518"/>
    </source>
</evidence>
<proteinExistence type="predicted"/>
<dbReference type="GeneID" id="7196602"/>
<dbReference type="GO" id="GO:0000124">
    <property type="term" value="C:SAGA complex"/>
    <property type="evidence" value="ECO:0007669"/>
    <property type="project" value="InterPro"/>
</dbReference>
<feature type="compositionally biased region" description="Pro residues" evidence="1">
    <location>
        <begin position="117"/>
        <end position="135"/>
    </location>
</feature>
<dbReference type="PaxDb" id="2850-Phatr43258"/>
<feature type="compositionally biased region" description="Low complexity" evidence="1">
    <location>
        <begin position="22"/>
        <end position="31"/>
    </location>
</feature>
<keyword evidence="4" id="KW-1185">Reference proteome</keyword>
<feature type="compositionally biased region" description="Polar residues" evidence="1">
    <location>
        <begin position="207"/>
        <end position="231"/>
    </location>
</feature>
<dbReference type="Proteomes" id="UP000000759">
    <property type="component" value="Chromosome 1"/>
</dbReference>
<name>B7FR56_PHATC</name>
<dbReference type="InterPro" id="IPR010750">
    <property type="entry name" value="SGF29_tudor-like_dom"/>
</dbReference>
<feature type="region of interest" description="Disordered" evidence="1">
    <location>
        <begin position="385"/>
        <end position="448"/>
    </location>
</feature>
<dbReference type="Gene3D" id="2.30.30.140">
    <property type="match status" value="1"/>
</dbReference>
<dbReference type="KEGG" id="pti:PHATRDRAFT_43258"/>
<feature type="domain" description="SGF29 C-terminal" evidence="2">
    <location>
        <begin position="478"/>
        <end position="640"/>
    </location>
</feature>
<evidence type="ECO:0000313" key="4">
    <source>
        <dbReference type="Proteomes" id="UP000000759"/>
    </source>
</evidence>
<dbReference type="RefSeq" id="XP_002177523.1">
    <property type="nucleotide sequence ID" value="XM_002177487.1"/>
</dbReference>
<dbReference type="Pfam" id="PF07039">
    <property type="entry name" value="SGF29_Tudor"/>
    <property type="match status" value="1"/>
</dbReference>
<feature type="compositionally biased region" description="Polar residues" evidence="1">
    <location>
        <begin position="385"/>
        <end position="434"/>
    </location>
</feature>
<protein>
    <recommendedName>
        <fullName evidence="2">SGF29 C-terminal domain-containing protein</fullName>
    </recommendedName>
</protein>
<dbReference type="EMBL" id="CM000605">
    <property type="protein sequence ID" value="EEC51986.1"/>
    <property type="molecule type" value="Genomic_DNA"/>
</dbReference>
<dbReference type="PROSITE" id="PS51518">
    <property type="entry name" value="SGF29_C"/>
    <property type="match status" value="1"/>
</dbReference>
<dbReference type="STRING" id="556484.B7FR56"/>
<dbReference type="AlphaFoldDB" id="B7FR56"/>
<dbReference type="OrthoDB" id="10265994at2759"/>
<feature type="region of interest" description="Disordered" evidence="1">
    <location>
        <begin position="641"/>
        <end position="668"/>
    </location>
</feature>
<dbReference type="HOGENOM" id="CLU_396635_0_0_1"/>
<reference evidence="4" key="2">
    <citation type="submission" date="2008-08" db="EMBL/GenBank/DDBJ databases">
        <authorList>
            <consortium name="Diatom Consortium"/>
            <person name="Grigoriev I."/>
            <person name="Grimwood J."/>
            <person name="Kuo A."/>
            <person name="Otillar R.P."/>
            <person name="Salamov A."/>
            <person name="Detter J.C."/>
            <person name="Lindquist E."/>
            <person name="Shapiro H."/>
            <person name="Lucas S."/>
            <person name="Glavina del Rio T."/>
            <person name="Pitluck S."/>
            <person name="Rokhsar D."/>
            <person name="Bowler C."/>
        </authorList>
    </citation>
    <scope>GENOME REANNOTATION</scope>
    <source>
        <strain evidence="4">CCAP 1055/1</strain>
    </source>
</reference>
<organism evidence="3 4">
    <name type="scientific">Phaeodactylum tricornutum (strain CCAP 1055/1)</name>
    <dbReference type="NCBI Taxonomy" id="556484"/>
    <lineage>
        <taxon>Eukaryota</taxon>
        <taxon>Sar</taxon>
        <taxon>Stramenopiles</taxon>
        <taxon>Ochrophyta</taxon>
        <taxon>Bacillariophyta</taxon>
        <taxon>Bacillariophyceae</taxon>
        <taxon>Bacillariophycidae</taxon>
        <taxon>Naviculales</taxon>
        <taxon>Phaeodactylaceae</taxon>
        <taxon>Phaeodactylum</taxon>
    </lineage>
</organism>
<dbReference type="PANTHER" id="PTHR21539">
    <property type="entry name" value="SAGA-ASSOCIATED FACTOR 29"/>
    <property type="match status" value="1"/>
</dbReference>
<feature type="compositionally biased region" description="Polar residues" evidence="1">
    <location>
        <begin position="164"/>
        <end position="198"/>
    </location>
</feature>
<evidence type="ECO:0000256" key="1">
    <source>
        <dbReference type="SAM" id="MobiDB-lite"/>
    </source>
</evidence>
<accession>B7FR56</accession>
<evidence type="ECO:0000313" key="3">
    <source>
        <dbReference type="EMBL" id="EEC51986.1"/>
    </source>
</evidence>
<sequence>MDNSNRSTGSGGYMPTNHHQHPQQQQQQQQQGYTVGPNTNSSPQQKARLLQLQQLQQQQQQQQQQRQQQSYQQRPQQSQPNLQGYGGSSMPQSPSKYGNGRVEPSPLSAAPPALLQRPPPNVGVPPQPPLYPPPQNSAMPSPSVAARSTSVGSVRKISSLPMASKSQKPTTTGMIRQTSMTSSTADNPKSSANPTPFSNLKAAPLSAMTTTQTKPNTGNPVPSQSQPSLSDAQMQSLLNQCDWKDKTLWLSRQLFGGQSVNGFLRSTATVQRIKKQRARQVKLKSTDDVSITSASVNDKKRDLPDQVAEEALKQQVMNARTAKKLKAEMDAGLQFCALLHGTVRSILQDMNANAGIPIPPVLGSPESAAMMGSIPPPAGYIASQQGTASGGMPTTSQALKQNRNGASQPVSTAGTQYVTSQKTTASPGNPNGSTLRKNRKKKLPRNTEPVPVVSEFNAAGKRVVSKKEHQYRLFEALRFRALRKGDFVAARVSSRDLWILASVLQEYPGPTGKMDDFLQLSEAKRDQVFRNKVVIKDVEDKGEMGTSMISRNLVLPLPRSFSEAADWGQRCKKGSRLYAMYPETTSLYTATVMDNTTYCRGDDDIIVVEFDGDEPDVTGQIPKCHIPARFVTLIPREFSGSEPQATKKANSKTPQAAAGPAPALPSDDPIASLGDFAFDGFGDFDDMDFDLGFGA</sequence>
<gene>
    <name evidence="3" type="ORF">PHATRDRAFT_43258</name>
</gene>
<dbReference type="PANTHER" id="PTHR21539:SF0">
    <property type="entry name" value="SAGA-ASSOCIATED FACTOR 29"/>
    <property type="match status" value="1"/>
</dbReference>
<reference evidence="3 4" key="1">
    <citation type="journal article" date="2008" name="Nature">
        <title>The Phaeodactylum genome reveals the evolutionary history of diatom genomes.</title>
        <authorList>
            <person name="Bowler C."/>
            <person name="Allen A.E."/>
            <person name="Badger J.H."/>
            <person name="Grimwood J."/>
            <person name="Jabbari K."/>
            <person name="Kuo A."/>
            <person name="Maheswari U."/>
            <person name="Martens C."/>
            <person name="Maumus F."/>
            <person name="Otillar R.P."/>
            <person name="Rayko E."/>
            <person name="Salamov A."/>
            <person name="Vandepoele K."/>
            <person name="Beszteri B."/>
            <person name="Gruber A."/>
            <person name="Heijde M."/>
            <person name="Katinka M."/>
            <person name="Mock T."/>
            <person name="Valentin K."/>
            <person name="Verret F."/>
            <person name="Berges J.A."/>
            <person name="Brownlee C."/>
            <person name="Cadoret J.P."/>
            <person name="Chiovitti A."/>
            <person name="Choi C.J."/>
            <person name="Coesel S."/>
            <person name="De Martino A."/>
            <person name="Detter J.C."/>
            <person name="Durkin C."/>
            <person name="Falciatore A."/>
            <person name="Fournet J."/>
            <person name="Haruta M."/>
            <person name="Huysman M.J."/>
            <person name="Jenkins B.D."/>
            <person name="Jiroutova K."/>
            <person name="Jorgensen R.E."/>
            <person name="Joubert Y."/>
            <person name="Kaplan A."/>
            <person name="Kroger N."/>
            <person name="Kroth P.G."/>
            <person name="La Roche J."/>
            <person name="Lindquist E."/>
            <person name="Lommer M."/>
            <person name="Martin-Jezequel V."/>
            <person name="Lopez P.J."/>
            <person name="Lucas S."/>
            <person name="Mangogna M."/>
            <person name="McGinnis K."/>
            <person name="Medlin L.K."/>
            <person name="Montsant A."/>
            <person name="Oudot-Le Secq M.P."/>
            <person name="Napoli C."/>
            <person name="Obornik M."/>
            <person name="Parker M.S."/>
            <person name="Petit J.L."/>
            <person name="Porcel B.M."/>
            <person name="Poulsen N."/>
            <person name="Robison M."/>
            <person name="Rychlewski L."/>
            <person name="Rynearson T.A."/>
            <person name="Schmutz J."/>
            <person name="Shapiro H."/>
            <person name="Siaut M."/>
            <person name="Stanley M."/>
            <person name="Sussman M.R."/>
            <person name="Taylor A.R."/>
            <person name="Vardi A."/>
            <person name="von Dassow P."/>
            <person name="Vyverman W."/>
            <person name="Willis A."/>
            <person name="Wyrwicz L.S."/>
            <person name="Rokhsar D.S."/>
            <person name="Weissenbach J."/>
            <person name="Armbrust E.V."/>
            <person name="Green B.R."/>
            <person name="Van de Peer Y."/>
            <person name="Grigoriev I.V."/>
        </authorList>
    </citation>
    <scope>NUCLEOTIDE SEQUENCE [LARGE SCALE GENOMIC DNA]</scope>
    <source>
        <strain evidence="3 4">CCAP 1055/1</strain>
    </source>
</reference>
<feature type="compositionally biased region" description="Low complexity" evidence="1">
    <location>
        <begin position="104"/>
        <end position="116"/>
    </location>
</feature>